<evidence type="ECO:0000313" key="2">
    <source>
        <dbReference type="Proteomes" id="UP000283310"/>
    </source>
</evidence>
<evidence type="ECO:0008006" key="3">
    <source>
        <dbReference type="Google" id="ProtNLM"/>
    </source>
</evidence>
<sequence length="174" mass="20582">MISKDKIEKLEEITIEDFKELMGNLISFLGYTDTIVDANSITAIRESPLSSEKYMFILLEERLSGIVNVDEIEKTILDYHNRIKPDVTYLVSPKNISNGFERSLTQIIPQIKLNFIGRDNLIDLINKHYDDFWKHKDLALLEYEKYFHENISKDNELKKLKIFNDKYQKILDIY</sequence>
<protein>
    <recommendedName>
        <fullName evidence="3">Restriction endonuclease type IV Mrr domain-containing protein</fullName>
    </recommendedName>
</protein>
<accession>A0A412DDV9</accession>
<comment type="caution">
    <text evidence="1">The sequence shown here is derived from an EMBL/GenBank/DDBJ whole genome shotgun (WGS) entry which is preliminary data.</text>
</comment>
<organism evidence="1 2">
    <name type="scientific">Bacteroides stercoris</name>
    <dbReference type="NCBI Taxonomy" id="46506"/>
    <lineage>
        <taxon>Bacteria</taxon>
        <taxon>Pseudomonadati</taxon>
        <taxon>Bacteroidota</taxon>
        <taxon>Bacteroidia</taxon>
        <taxon>Bacteroidales</taxon>
        <taxon>Bacteroidaceae</taxon>
        <taxon>Bacteroides</taxon>
    </lineage>
</organism>
<dbReference type="AlphaFoldDB" id="A0A412DDV9"/>
<evidence type="ECO:0000313" key="1">
    <source>
        <dbReference type="EMBL" id="RGR10012.1"/>
    </source>
</evidence>
<gene>
    <name evidence="1" type="ORF">DWY65_14540</name>
</gene>
<reference evidence="1 2" key="1">
    <citation type="submission" date="2018-08" db="EMBL/GenBank/DDBJ databases">
        <title>A genome reference for cultivated species of the human gut microbiota.</title>
        <authorList>
            <person name="Zou Y."/>
            <person name="Xue W."/>
            <person name="Luo G."/>
        </authorList>
    </citation>
    <scope>NUCLEOTIDE SEQUENCE [LARGE SCALE GENOMIC DNA]</scope>
    <source>
        <strain evidence="1 2">AF26-20BH</strain>
    </source>
</reference>
<dbReference type="EMBL" id="QRTW01000035">
    <property type="protein sequence ID" value="RGR10012.1"/>
    <property type="molecule type" value="Genomic_DNA"/>
</dbReference>
<dbReference type="RefSeq" id="WP_117904702.1">
    <property type="nucleotide sequence ID" value="NZ_JADNPL010000034.1"/>
</dbReference>
<proteinExistence type="predicted"/>
<dbReference type="Proteomes" id="UP000283310">
    <property type="component" value="Unassembled WGS sequence"/>
</dbReference>
<name>A0A412DDV9_BACSE</name>